<dbReference type="Gene3D" id="1.10.287.770">
    <property type="entry name" value="YojJ-like"/>
    <property type="match status" value="1"/>
</dbReference>
<proteinExistence type="predicted"/>
<name>A0A914ZDL6_9BILA</name>
<evidence type="ECO:0000313" key="2">
    <source>
        <dbReference type="Proteomes" id="UP000887577"/>
    </source>
</evidence>
<evidence type="ECO:0000313" key="3">
    <source>
        <dbReference type="WBParaSite" id="PSU_v2.g8360.t1"/>
    </source>
</evidence>
<sequence>MCWGHFPNTNIDCLKAYKENAVFIDVSFNRMVHEKTYERASITGMNLFHQISGAVALWTGISMLIFAEMIEVLWFGIFTPNISPRVGSTDNISGMSKPKGSNNSNIYDSNMASEYANDVPQPFTSHASGIGLIAGIPSQDYMPKDFDNPEFTAASQVEPKFCFD</sequence>
<feature type="transmembrane region" description="Helical" evidence="1">
    <location>
        <begin position="55"/>
        <end position="78"/>
    </location>
</feature>
<keyword evidence="1" id="KW-0812">Transmembrane</keyword>
<keyword evidence="1" id="KW-1133">Transmembrane helix</keyword>
<accession>A0A914ZDL6</accession>
<keyword evidence="1" id="KW-0472">Membrane</keyword>
<dbReference type="Proteomes" id="UP000887577">
    <property type="component" value="Unplaced"/>
</dbReference>
<reference evidence="3" key="1">
    <citation type="submission" date="2022-11" db="UniProtKB">
        <authorList>
            <consortium name="WormBaseParasite"/>
        </authorList>
    </citation>
    <scope>IDENTIFICATION</scope>
</reference>
<dbReference type="AlphaFoldDB" id="A0A914ZDL6"/>
<keyword evidence="2" id="KW-1185">Reference proteome</keyword>
<dbReference type="WBParaSite" id="PSU_v2.g8360.t1">
    <property type="protein sequence ID" value="PSU_v2.g8360.t1"/>
    <property type="gene ID" value="PSU_v2.g8360"/>
</dbReference>
<protein>
    <submittedName>
        <fullName evidence="3">Uncharacterized protein</fullName>
    </submittedName>
</protein>
<organism evidence="2 3">
    <name type="scientific">Panagrolaimus superbus</name>
    <dbReference type="NCBI Taxonomy" id="310955"/>
    <lineage>
        <taxon>Eukaryota</taxon>
        <taxon>Metazoa</taxon>
        <taxon>Ecdysozoa</taxon>
        <taxon>Nematoda</taxon>
        <taxon>Chromadorea</taxon>
        <taxon>Rhabditida</taxon>
        <taxon>Tylenchina</taxon>
        <taxon>Panagrolaimomorpha</taxon>
        <taxon>Panagrolaimoidea</taxon>
        <taxon>Panagrolaimidae</taxon>
        <taxon>Panagrolaimus</taxon>
    </lineage>
</organism>
<evidence type="ECO:0000256" key="1">
    <source>
        <dbReference type="SAM" id="Phobius"/>
    </source>
</evidence>